<dbReference type="Gene3D" id="3.40.710.10">
    <property type="entry name" value="DD-peptidase/beta-lactamase superfamily"/>
    <property type="match status" value="1"/>
</dbReference>
<keyword evidence="3" id="KW-1185">Reference proteome</keyword>
<evidence type="ECO:0000313" key="2">
    <source>
        <dbReference type="EMBL" id="MFD2531878.1"/>
    </source>
</evidence>
<dbReference type="EMBL" id="JBHULI010000022">
    <property type="protein sequence ID" value="MFD2531878.1"/>
    <property type="molecule type" value="Genomic_DNA"/>
</dbReference>
<keyword evidence="2" id="KW-0378">Hydrolase</keyword>
<feature type="domain" description="Beta-lactamase-related" evidence="1">
    <location>
        <begin position="48"/>
        <end position="320"/>
    </location>
</feature>
<accession>A0ABW5JHG1</accession>
<dbReference type="InterPro" id="IPR012338">
    <property type="entry name" value="Beta-lactam/transpept-like"/>
</dbReference>
<comment type="caution">
    <text evidence="2">The sequence shown here is derived from an EMBL/GenBank/DDBJ whole genome shotgun (WGS) entry which is preliminary data.</text>
</comment>
<dbReference type="PANTHER" id="PTHR43283">
    <property type="entry name" value="BETA-LACTAMASE-RELATED"/>
    <property type="match status" value="1"/>
</dbReference>
<name>A0ABW5JHG1_9BACT</name>
<dbReference type="Proteomes" id="UP001597460">
    <property type="component" value="Unassembled WGS sequence"/>
</dbReference>
<proteinExistence type="predicted"/>
<dbReference type="InterPro" id="IPR050789">
    <property type="entry name" value="Diverse_Enzym_Activities"/>
</dbReference>
<gene>
    <name evidence="2" type="ORF">ACFSVN_05430</name>
</gene>
<protein>
    <submittedName>
        <fullName evidence="2">Serine hydrolase domain-containing protein</fullName>
        <ecNumber evidence="2">3.-.-.-</ecNumber>
    </submittedName>
</protein>
<dbReference type="InterPro" id="IPR001466">
    <property type="entry name" value="Beta-lactam-related"/>
</dbReference>
<dbReference type="SUPFAM" id="SSF56601">
    <property type="entry name" value="beta-lactamase/transpeptidase-like"/>
    <property type="match status" value="1"/>
</dbReference>
<sequence>MISVLRPTVLVSLLILLIPLGTQAQSAGINPEIEQVFQQAESISSLRSILIQKDGQLLGEEYFRNASADHPYNIKSASKSIITLLTGIAVDQNHISLDETLADYFPEYFEANQDPQKEAITIRQLLSMQAGLETTSFQNYGRWVISDNWAEFQLDQPLEEEPGGKMVYSTGVSHLLSVIITKATGRSTRSFANEHLFRPMDIRVGGWDRDPQGYYMGGNNLAMTPRDLLKIGQMMLNGGSWNGERIVSGEWVEDSFGSYTRSNFNPYDYGYMWWNRPVGSYQVYFAWGFGGQYIFMIPELNATVVMTSTLNGANQRRTYKEPVFDLLEEQVIPFLESNNS</sequence>
<organism evidence="2 3">
    <name type="scientific">Gracilimonas halophila</name>
    <dbReference type="NCBI Taxonomy" id="1834464"/>
    <lineage>
        <taxon>Bacteria</taxon>
        <taxon>Pseudomonadati</taxon>
        <taxon>Balneolota</taxon>
        <taxon>Balneolia</taxon>
        <taxon>Balneolales</taxon>
        <taxon>Balneolaceae</taxon>
        <taxon>Gracilimonas</taxon>
    </lineage>
</organism>
<dbReference type="PANTHER" id="PTHR43283:SF7">
    <property type="entry name" value="BETA-LACTAMASE-RELATED DOMAIN-CONTAINING PROTEIN"/>
    <property type="match status" value="1"/>
</dbReference>
<evidence type="ECO:0000313" key="3">
    <source>
        <dbReference type="Proteomes" id="UP001597460"/>
    </source>
</evidence>
<dbReference type="GO" id="GO:0016787">
    <property type="term" value="F:hydrolase activity"/>
    <property type="evidence" value="ECO:0007669"/>
    <property type="project" value="UniProtKB-KW"/>
</dbReference>
<dbReference type="Pfam" id="PF00144">
    <property type="entry name" value="Beta-lactamase"/>
    <property type="match status" value="1"/>
</dbReference>
<evidence type="ECO:0000259" key="1">
    <source>
        <dbReference type="Pfam" id="PF00144"/>
    </source>
</evidence>
<dbReference type="RefSeq" id="WP_390299719.1">
    <property type="nucleotide sequence ID" value="NZ_JBHULI010000022.1"/>
</dbReference>
<reference evidence="3" key="1">
    <citation type="journal article" date="2019" name="Int. J. Syst. Evol. Microbiol.">
        <title>The Global Catalogue of Microorganisms (GCM) 10K type strain sequencing project: providing services to taxonomists for standard genome sequencing and annotation.</title>
        <authorList>
            <consortium name="The Broad Institute Genomics Platform"/>
            <consortium name="The Broad Institute Genome Sequencing Center for Infectious Disease"/>
            <person name="Wu L."/>
            <person name="Ma J."/>
        </authorList>
    </citation>
    <scope>NUCLEOTIDE SEQUENCE [LARGE SCALE GENOMIC DNA]</scope>
    <source>
        <strain evidence="3">KCTC 52042</strain>
    </source>
</reference>
<dbReference type="EC" id="3.-.-.-" evidence="2"/>